<dbReference type="OrthoDB" id="76050at2759"/>
<dbReference type="RefSeq" id="XP_012206483.1">
    <property type="nucleotide sequence ID" value="XM_012351093.1"/>
</dbReference>
<keyword evidence="3" id="KW-1185">Reference proteome</keyword>
<feature type="region of interest" description="Disordered" evidence="1">
    <location>
        <begin position="33"/>
        <end position="67"/>
    </location>
</feature>
<evidence type="ECO:0000313" key="2">
    <source>
        <dbReference type="EMBL" id="KDO22812.1"/>
    </source>
</evidence>
<dbReference type="GeneID" id="24133597"/>
<organism evidence="2 3">
    <name type="scientific">Saprolegnia parasitica (strain CBS 223.65)</name>
    <dbReference type="NCBI Taxonomy" id="695850"/>
    <lineage>
        <taxon>Eukaryota</taxon>
        <taxon>Sar</taxon>
        <taxon>Stramenopiles</taxon>
        <taxon>Oomycota</taxon>
        <taxon>Saprolegniomycetes</taxon>
        <taxon>Saprolegniales</taxon>
        <taxon>Saprolegniaceae</taxon>
        <taxon>Saprolegnia</taxon>
    </lineage>
</organism>
<gene>
    <name evidence="2" type="ORF">SPRG_11571</name>
</gene>
<evidence type="ECO:0000313" key="3">
    <source>
        <dbReference type="Proteomes" id="UP000030745"/>
    </source>
</evidence>
<dbReference type="KEGG" id="spar:SPRG_11571"/>
<proteinExistence type="predicted"/>
<reference evidence="2 3" key="1">
    <citation type="journal article" date="2013" name="PLoS Genet.">
        <title>Distinctive expansion of potential virulence genes in the genome of the oomycete fish pathogen Saprolegnia parasitica.</title>
        <authorList>
            <person name="Jiang R.H."/>
            <person name="de Bruijn I."/>
            <person name="Haas B.J."/>
            <person name="Belmonte R."/>
            <person name="Lobach L."/>
            <person name="Christie J."/>
            <person name="van den Ackerveken G."/>
            <person name="Bottin A."/>
            <person name="Bulone V."/>
            <person name="Diaz-Moreno S.M."/>
            <person name="Dumas B."/>
            <person name="Fan L."/>
            <person name="Gaulin E."/>
            <person name="Govers F."/>
            <person name="Grenville-Briggs L.J."/>
            <person name="Horner N.R."/>
            <person name="Levin J.Z."/>
            <person name="Mammella M."/>
            <person name="Meijer H.J."/>
            <person name="Morris P."/>
            <person name="Nusbaum C."/>
            <person name="Oome S."/>
            <person name="Phillips A.J."/>
            <person name="van Rooyen D."/>
            <person name="Rzeszutek E."/>
            <person name="Saraiva M."/>
            <person name="Secombes C.J."/>
            <person name="Seidl M.F."/>
            <person name="Snel B."/>
            <person name="Stassen J.H."/>
            <person name="Sykes S."/>
            <person name="Tripathy S."/>
            <person name="van den Berg H."/>
            <person name="Vega-Arreguin J.C."/>
            <person name="Wawra S."/>
            <person name="Young S.K."/>
            <person name="Zeng Q."/>
            <person name="Dieguez-Uribeondo J."/>
            <person name="Russ C."/>
            <person name="Tyler B.M."/>
            <person name="van West P."/>
        </authorList>
    </citation>
    <scope>NUCLEOTIDE SEQUENCE [LARGE SCALE GENOMIC DNA]</scope>
    <source>
        <strain evidence="2 3">CBS 223.65</strain>
    </source>
</reference>
<dbReference type="OMA" id="CVHETTK"/>
<dbReference type="EMBL" id="KK583262">
    <property type="protein sequence ID" value="KDO22812.1"/>
    <property type="molecule type" value="Genomic_DNA"/>
</dbReference>
<dbReference type="VEuPathDB" id="FungiDB:SPRG_11571"/>
<sequence length="146" mass="16239">MPAWCQRDHCRRYGKHNGMCLYHARDVQALRSARPSLDSPATTSSDASASPIATAQPQATAKSRRPDARWSAISRIRYHHTGWIKCLVPTCASEAKRHYPFCPMHEQSTLCVHETTKQYLQPKEAATATNSDLSCVKEEAMAPVAS</sequence>
<evidence type="ECO:0000256" key="1">
    <source>
        <dbReference type="SAM" id="MobiDB-lite"/>
    </source>
</evidence>
<accession>A0A067C7N3</accession>
<protein>
    <submittedName>
        <fullName evidence="2">Uncharacterized protein</fullName>
    </submittedName>
</protein>
<dbReference type="Proteomes" id="UP000030745">
    <property type="component" value="Unassembled WGS sequence"/>
</dbReference>
<feature type="compositionally biased region" description="Low complexity" evidence="1">
    <location>
        <begin position="35"/>
        <end position="55"/>
    </location>
</feature>
<name>A0A067C7N3_SAPPC</name>
<dbReference type="AlphaFoldDB" id="A0A067C7N3"/>